<name>A0A133UNV4_9EURY</name>
<comment type="caution">
    <text evidence="2">The sequence shown here is derived from an EMBL/GenBank/DDBJ whole genome shotgun (WGS) entry which is preliminary data.</text>
</comment>
<keyword evidence="3" id="KW-1185">Reference proteome</keyword>
<dbReference type="Gene3D" id="3.30.310.50">
    <property type="entry name" value="Alpha-D-phosphohexomutase, C-terminal domain"/>
    <property type="match status" value="1"/>
</dbReference>
<evidence type="ECO:0000313" key="2">
    <source>
        <dbReference type="EMBL" id="KXA95904.1"/>
    </source>
</evidence>
<sequence>MAEALEASSSIELAFRNSETAKIVHDSLKPEELLPKSTRVEVDMQARKNNLSLNINAKDTAALRAAINSFLRWAAVARDMTKV</sequence>
<dbReference type="InterPro" id="IPR015419">
    <property type="entry name" value="CTAG/Pcc1"/>
</dbReference>
<dbReference type="Proteomes" id="UP000070284">
    <property type="component" value="Unassembled WGS sequence"/>
</dbReference>
<reference evidence="2 3" key="1">
    <citation type="journal article" date="2016" name="Sci. Rep.">
        <title>Metabolic traits of an uncultured archaeal lineage -MSBL1- from brine pools of the Red Sea.</title>
        <authorList>
            <person name="Mwirichia R."/>
            <person name="Alam I."/>
            <person name="Rashid M."/>
            <person name="Vinu M."/>
            <person name="Ba-Alawi W."/>
            <person name="Anthony Kamau A."/>
            <person name="Kamanda Ngugi D."/>
            <person name="Goker M."/>
            <person name="Klenk H.P."/>
            <person name="Bajic V."/>
            <person name="Stingl U."/>
        </authorList>
    </citation>
    <scope>NUCLEOTIDE SEQUENCE [LARGE SCALE GENOMIC DNA]</scope>
    <source>
        <strain evidence="2">SCGC-AAA259E19</strain>
    </source>
</reference>
<dbReference type="Pfam" id="PF09341">
    <property type="entry name" value="Pcc1"/>
    <property type="match status" value="1"/>
</dbReference>
<evidence type="ECO:0008006" key="4">
    <source>
        <dbReference type="Google" id="ProtNLM"/>
    </source>
</evidence>
<evidence type="ECO:0000313" key="3">
    <source>
        <dbReference type="Proteomes" id="UP000070284"/>
    </source>
</evidence>
<evidence type="ECO:0000256" key="1">
    <source>
        <dbReference type="ARBA" id="ARBA00007073"/>
    </source>
</evidence>
<accession>A0A133UNV4</accession>
<comment type="similarity">
    <text evidence="1">Belongs to the CTAG/PCC1 family.</text>
</comment>
<dbReference type="NCBIfam" id="NF011470">
    <property type="entry name" value="PRK14887.1"/>
    <property type="match status" value="1"/>
</dbReference>
<dbReference type="EMBL" id="LHXO01000001">
    <property type="protein sequence ID" value="KXA95904.1"/>
    <property type="molecule type" value="Genomic_DNA"/>
</dbReference>
<dbReference type="AlphaFoldDB" id="A0A133UNV4"/>
<proteinExistence type="inferred from homology"/>
<organism evidence="2 3">
    <name type="scientific">candidate division MSBL1 archaeon SCGC-AAA259E19</name>
    <dbReference type="NCBI Taxonomy" id="1698264"/>
    <lineage>
        <taxon>Archaea</taxon>
        <taxon>Methanobacteriati</taxon>
        <taxon>Methanobacteriota</taxon>
        <taxon>candidate division MSBL1</taxon>
    </lineage>
</organism>
<gene>
    <name evidence="2" type="ORF">AKJ65_00190</name>
</gene>
<protein>
    <recommendedName>
        <fullName evidence="4">Transcription factor Pcc1</fullName>
    </recommendedName>
</protein>